<comment type="similarity">
    <text evidence="15">Belongs to the ribF family.</text>
</comment>
<dbReference type="EMBL" id="JBEPSM010000002">
    <property type="protein sequence ID" value="MET4635419.1"/>
    <property type="molecule type" value="Genomic_DNA"/>
</dbReference>
<evidence type="ECO:0000256" key="3">
    <source>
        <dbReference type="ARBA" id="ARBA00005201"/>
    </source>
</evidence>
<dbReference type="PANTHER" id="PTHR22749:SF6">
    <property type="entry name" value="RIBOFLAVIN KINASE"/>
    <property type="match status" value="1"/>
</dbReference>
<dbReference type="InterPro" id="IPR014729">
    <property type="entry name" value="Rossmann-like_a/b/a_fold"/>
</dbReference>
<comment type="catalytic activity">
    <reaction evidence="13 15">
        <text>riboflavin + ATP = FMN + ADP + H(+)</text>
        <dbReference type="Rhea" id="RHEA:14357"/>
        <dbReference type="ChEBI" id="CHEBI:15378"/>
        <dbReference type="ChEBI" id="CHEBI:30616"/>
        <dbReference type="ChEBI" id="CHEBI:57986"/>
        <dbReference type="ChEBI" id="CHEBI:58210"/>
        <dbReference type="ChEBI" id="CHEBI:456216"/>
        <dbReference type="EC" id="2.7.1.26"/>
    </reaction>
</comment>
<keyword evidence="10 15" id="KW-0274">FAD</keyword>
<dbReference type="GO" id="GO:0003919">
    <property type="term" value="F:FMN adenylyltransferase activity"/>
    <property type="evidence" value="ECO:0007669"/>
    <property type="project" value="UniProtKB-EC"/>
</dbReference>
<evidence type="ECO:0000256" key="5">
    <source>
        <dbReference type="ARBA" id="ARBA00022643"/>
    </source>
</evidence>
<reference evidence="17 18" key="1">
    <citation type="submission" date="2024-06" db="EMBL/GenBank/DDBJ databases">
        <title>Sorghum-associated microbial communities from plants grown in Nebraska, USA.</title>
        <authorList>
            <person name="Schachtman D."/>
        </authorList>
    </citation>
    <scope>NUCLEOTIDE SEQUENCE [LARGE SCALE GENOMIC DNA]</scope>
    <source>
        <strain evidence="17 18">3207</strain>
    </source>
</reference>
<keyword evidence="9 15" id="KW-0418">Kinase</keyword>
<evidence type="ECO:0000256" key="14">
    <source>
        <dbReference type="ARBA" id="ARBA00049494"/>
    </source>
</evidence>
<organism evidence="17 18">
    <name type="scientific">Kaistia defluvii</name>
    <dbReference type="NCBI Taxonomy" id="410841"/>
    <lineage>
        <taxon>Bacteria</taxon>
        <taxon>Pseudomonadati</taxon>
        <taxon>Pseudomonadota</taxon>
        <taxon>Alphaproteobacteria</taxon>
        <taxon>Hyphomicrobiales</taxon>
        <taxon>Kaistiaceae</taxon>
        <taxon>Kaistia</taxon>
    </lineage>
</organism>
<keyword evidence="8 15" id="KW-0547">Nucleotide-binding</keyword>
<comment type="caution">
    <text evidence="17">The sequence shown here is derived from an EMBL/GenBank/DDBJ whole genome shotgun (WGS) entry which is preliminary data.</text>
</comment>
<evidence type="ECO:0000256" key="11">
    <source>
        <dbReference type="ARBA" id="ARBA00022840"/>
    </source>
</evidence>
<dbReference type="Pfam" id="PF06574">
    <property type="entry name" value="FAD_syn"/>
    <property type="match status" value="1"/>
</dbReference>
<dbReference type="SMART" id="SM00904">
    <property type="entry name" value="Flavokinase"/>
    <property type="match status" value="1"/>
</dbReference>
<evidence type="ECO:0000256" key="1">
    <source>
        <dbReference type="ARBA" id="ARBA00002121"/>
    </source>
</evidence>
<evidence type="ECO:0000256" key="6">
    <source>
        <dbReference type="ARBA" id="ARBA00022679"/>
    </source>
</evidence>
<dbReference type="Proteomes" id="UP001549321">
    <property type="component" value="Unassembled WGS sequence"/>
</dbReference>
<dbReference type="EC" id="2.7.7.2" evidence="15"/>
<evidence type="ECO:0000256" key="7">
    <source>
        <dbReference type="ARBA" id="ARBA00022695"/>
    </source>
</evidence>
<dbReference type="NCBIfam" id="TIGR00083">
    <property type="entry name" value="ribF"/>
    <property type="match status" value="1"/>
</dbReference>
<evidence type="ECO:0000313" key="17">
    <source>
        <dbReference type="EMBL" id="MET4635419.1"/>
    </source>
</evidence>
<keyword evidence="7 15" id="KW-0548">Nucleotidyltransferase</keyword>
<proteinExistence type="inferred from homology"/>
<evidence type="ECO:0000256" key="8">
    <source>
        <dbReference type="ARBA" id="ARBA00022741"/>
    </source>
</evidence>
<comment type="pathway">
    <text evidence="3 15">Cofactor biosynthesis; FMN biosynthesis; FMN from riboflavin (ATP route): step 1/1.</text>
</comment>
<evidence type="ECO:0000256" key="2">
    <source>
        <dbReference type="ARBA" id="ARBA00004726"/>
    </source>
</evidence>
<comment type="pathway">
    <text evidence="2 15">Cofactor biosynthesis; FAD biosynthesis; FAD from FMN: step 1/1.</text>
</comment>
<dbReference type="SUPFAM" id="SSF82114">
    <property type="entry name" value="Riboflavin kinase-like"/>
    <property type="match status" value="1"/>
</dbReference>
<keyword evidence="18" id="KW-1185">Reference proteome</keyword>
<dbReference type="EC" id="2.7.1.26" evidence="15"/>
<name>A0ABV2R2C0_9HYPH</name>
<accession>A0ABV2R2C0</accession>
<evidence type="ECO:0000256" key="13">
    <source>
        <dbReference type="ARBA" id="ARBA00047880"/>
    </source>
</evidence>
<protein>
    <recommendedName>
        <fullName evidence="15">Riboflavin biosynthesis protein</fullName>
    </recommendedName>
    <domain>
        <recommendedName>
            <fullName evidence="15">Riboflavin kinase</fullName>
            <ecNumber evidence="15">2.7.1.26</ecNumber>
        </recommendedName>
        <alternativeName>
            <fullName evidence="15">Flavokinase</fullName>
        </alternativeName>
    </domain>
    <domain>
        <recommendedName>
            <fullName evidence="15">FMN adenylyltransferase</fullName>
            <ecNumber evidence="15">2.7.7.2</ecNumber>
        </recommendedName>
        <alternativeName>
            <fullName evidence="15">FAD pyrophosphorylase</fullName>
        </alternativeName>
        <alternativeName>
            <fullName evidence="15">FAD synthase</fullName>
        </alternativeName>
    </domain>
</protein>
<evidence type="ECO:0000256" key="9">
    <source>
        <dbReference type="ARBA" id="ARBA00022777"/>
    </source>
</evidence>
<evidence type="ECO:0000313" key="18">
    <source>
        <dbReference type="Proteomes" id="UP001549321"/>
    </source>
</evidence>
<dbReference type="RefSeq" id="WP_354552731.1">
    <property type="nucleotide sequence ID" value="NZ_JBEPSM010000002.1"/>
</dbReference>
<comment type="catalytic activity">
    <reaction evidence="14 15">
        <text>FMN + ATP + H(+) = FAD + diphosphate</text>
        <dbReference type="Rhea" id="RHEA:17237"/>
        <dbReference type="ChEBI" id="CHEBI:15378"/>
        <dbReference type="ChEBI" id="CHEBI:30616"/>
        <dbReference type="ChEBI" id="CHEBI:33019"/>
        <dbReference type="ChEBI" id="CHEBI:57692"/>
        <dbReference type="ChEBI" id="CHEBI:58210"/>
        <dbReference type="EC" id="2.7.7.2"/>
    </reaction>
</comment>
<evidence type="ECO:0000259" key="16">
    <source>
        <dbReference type="SMART" id="SM00904"/>
    </source>
</evidence>
<evidence type="ECO:0000256" key="10">
    <source>
        <dbReference type="ARBA" id="ARBA00022827"/>
    </source>
</evidence>
<dbReference type="InterPro" id="IPR023468">
    <property type="entry name" value="Riboflavin_kinase"/>
</dbReference>
<dbReference type="Pfam" id="PF01687">
    <property type="entry name" value="Flavokinase"/>
    <property type="match status" value="1"/>
</dbReference>
<dbReference type="InterPro" id="IPR023465">
    <property type="entry name" value="Riboflavin_kinase_dom_sf"/>
</dbReference>
<keyword evidence="6 15" id="KW-0808">Transferase</keyword>
<keyword evidence="11 15" id="KW-0067">ATP-binding</keyword>
<dbReference type="SUPFAM" id="SSF52374">
    <property type="entry name" value="Nucleotidylyl transferase"/>
    <property type="match status" value="1"/>
</dbReference>
<keyword evidence="5 15" id="KW-0288">FMN</keyword>
<keyword evidence="4 15" id="KW-0285">Flavoprotein</keyword>
<dbReference type="InterPro" id="IPR015864">
    <property type="entry name" value="FAD_synthase"/>
</dbReference>
<comment type="function">
    <text evidence="1">Catalyzes the phosphorylation of riboflavin to FMN followed by the adenylation of FMN to FAD.</text>
</comment>
<dbReference type="PANTHER" id="PTHR22749">
    <property type="entry name" value="RIBOFLAVIN KINASE/FMN ADENYLYLTRANSFERASE"/>
    <property type="match status" value="1"/>
</dbReference>
<gene>
    <name evidence="17" type="ORF">ABIE08_003365</name>
</gene>
<feature type="domain" description="Riboflavin kinase" evidence="16">
    <location>
        <begin position="193"/>
        <end position="317"/>
    </location>
</feature>
<dbReference type="Gene3D" id="3.40.50.620">
    <property type="entry name" value="HUPs"/>
    <property type="match status" value="1"/>
</dbReference>
<dbReference type="NCBIfam" id="NF004160">
    <property type="entry name" value="PRK05627.1-3"/>
    <property type="match status" value="1"/>
</dbReference>
<evidence type="ECO:0000256" key="12">
    <source>
        <dbReference type="ARBA" id="ARBA00023268"/>
    </source>
</evidence>
<sequence>MTSANAPLPPARIFPLDALPTEYRRGAIAIGNFDGMHRGHQALLEAARSEADAHSIPALLLTFEPHPRSVFRPDAPLFRLTPVEAKARIAAAFGLDGIVVVNFDPEFAKTTATDFVDAILVRQLGISAAIIGHDFHFGHDRQGSPAFLAHAGVRRGFTLSVLGAVIDEHGDAFSSSRVRRCLEQGSIAAANTELGYRWFVTGTVQHGDKRGRELGYPTANVRLPADCGLALGIYAVTLTRADGSVHHAVASYGRRPTFDNGAVLLEVHVFDFNDQLYDESVIVTFHAFLRSEARFDSIEALIEQMDRDSLNARRVLAAAGPGTALDQRLATIAPPPLVAPAGSIR</sequence>
<dbReference type="Gene3D" id="2.40.30.30">
    <property type="entry name" value="Riboflavin kinase-like"/>
    <property type="match status" value="1"/>
</dbReference>
<dbReference type="PIRSF" id="PIRSF004491">
    <property type="entry name" value="FAD_Synth"/>
    <property type="match status" value="1"/>
</dbReference>
<dbReference type="InterPro" id="IPR002606">
    <property type="entry name" value="Riboflavin_kinase_bac"/>
</dbReference>
<dbReference type="InterPro" id="IPR015865">
    <property type="entry name" value="Riboflavin_kinase_bac/euk"/>
</dbReference>
<keyword evidence="12" id="KW-0511">Multifunctional enzyme</keyword>
<evidence type="ECO:0000256" key="4">
    <source>
        <dbReference type="ARBA" id="ARBA00022630"/>
    </source>
</evidence>
<evidence type="ECO:0000256" key="15">
    <source>
        <dbReference type="PIRNR" id="PIRNR004491"/>
    </source>
</evidence>
<dbReference type="CDD" id="cd02064">
    <property type="entry name" value="FAD_synthetase_N"/>
    <property type="match status" value="1"/>
</dbReference>
<dbReference type="GO" id="GO:0008531">
    <property type="term" value="F:riboflavin kinase activity"/>
    <property type="evidence" value="ECO:0007669"/>
    <property type="project" value="UniProtKB-EC"/>
</dbReference>